<feature type="compositionally biased region" description="Basic and acidic residues" evidence="1">
    <location>
        <begin position="681"/>
        <end position="692"/>
    </location>
</feature>
<organism evidence="2 3">
    <name type="scientific">Meripilus lineatus</name>
    <dbReference type="NCBI Taxonomy" id="2056292"/>
    <lineage>
        <taxon>Eukaryota</taxon>
        <taxon>Fungi</taxon>
        <taxon>Dikarya</taxon>
        <taxon>Basidiomycota</taxon>
        <taxon>Agaricomycotina</taxon>
        <taxon>Agaricomycetes</taxon>
        <taxon>Polyporales</taxon>
        <taxon>Meripilaceae</taxon>
        <taxon>Meripilus</taxon>
    </lineage>
</organism>
<evidence type="ECO:0000313" key="2">
    <source>
        <dbReference type="EMBL" id="KAJ3478874.1"/>
    </source>
</evidence>
<feature type="compositionally biased region" description="Basic and acidic residues" evidence="1">
    <location>
        <begin position="526"/>
        <end position="568"/>
    </location>
</feature>
<accession>A0AAD5UVE6</accession>
<dbReference type="SUPFAM" id="SSF50630">
    <property type="entry name" value="Acid proteases"/>
    <property type="match status" value="1"/>
</dbReference>
<feature type="compositionally biased region" description="Polar residues" evidence="1">
    <location>
        <begin position="193"/>
        <end position="208"/>
    </location>
</feature>
<feature type="compositionally biased region" description="Polar residues" evidence="1">
    <location>
        <begin position="612"/>
        <end position="622"/>
    </location>
</feature>
<feature type="region of interest" description="Disordered" evidence="1">
    <location>
        <begin position="87"/>
        <end position="117"/>
    </location>
</feature>
<feature type="region of interest" description="Disordered" evidence="1">
    <location>
        <begin position="526"/>
        <end position="765"/>
    </location>
</feature>
<comment type="caution">
    <text evidence="2">The sequence shown here is derived from an EMBL/GenBank/DDBJ whole genome shotgun (WGS) entry which is preliminary data.</text>
</comment>
<feature type="compositionally biased region" description="Polar residues" evidence="1">
    <location>
        <begin position="1"/>
        <end position="29"/>
    </location>
</feature>
<feature type="region of interest" description="Disordered" evidence="1">
    <location>
        <begin position="775"/>
        <end position="794"/>
    </location>
</feature>
<feature type="compositionally biased region" description="Basic residues" evidence="1">
    <location>
        <begin position="1002"/>
        <end position="1016"/>
    </location>
</feature>
<dbReference type="CDD" id="cd00303">
    <property type="entry name" value="retropepsin_like"/>
    <property type="match status" value="1"/>
</dbReference>
<feature type="compositionally biased region" description="Basic and acidic residues" evidence="1">
    <location>
        <begin position="1056"/>
        <end position="1068"/>
    </location>
</feature>
<proteinExistence type="predicted"/>
<gene>
    <name evidence="2" type="ORF">NLI96_g9449</name>
</gene>
<feature type="compositionally biased region" description="Basic and acidic residues" evidence="1">
    <location>
        <begin position="209"/>
        <end position="239"/>
    </location>
</feature>
<feature type="region of interest" description="Disordered" evidence="1">
    <location>
        <begin position="989"/>
        <end position="1025"/>
    </location>
</feature>
<feature type="compositionally biased region" description="Acidic residues" evidence="1">
    <location>
        <begin position="662"/>
        <end position="680"/>
    </location>
</feature>
<evidence type="ECO:0000313" key="3">
    <source>
        <dbReference type="Proteomes" id="UP001212997"/>
    </source>
</evidence>
<evidence type="ECO:0008006" key="4">
    <source>
        <dbReference type="Google" id="ProtNLM"/>
    </source>
</evidence>
<sequence>MATPSKQNLSSSQSRILTPPGLTSSGNRPSNDRGVYRNVPLVPPGLPPLGKSSNSHQEPIVPGKSPPHQAAPSPHTPILIRTQWTTAQTTSLRSQDEPSMEPAENWQRKRRTNRDGQNHRIYFQSLRMAVNAVKKRSEQDGRDMRTIMDEAMRKIENRQQDTRNVIDEIMRNLDENLQRMDDGLDPEEYKAAPTSSPSTWTQGTTPVTENRHGGYERRNTLRERNIERHTGNDSGDNRGESSNAGPPGPPGLPDGSRGNDPSSGSENEGSNRDNRSRAEPRRARTMTPFPDQEQSRVGENFPTYNEKPMNNRLYARDSKGRVVDNSLKWIIATIDERLGEPMEDHNRNVKMKEPEKYDGANDLDVFDDWVLDITRWMAISQLGGPKKEKMRILTLGQLLSKKALVWYRSEIESPFRARREWTFVDIVCGLFDHFVHKTSGKVAGEKFRNVQYDARKGVSQLYTEMMKHASRMVEVPSEYDQRVVFMSALPEEFRKALRVSRKIKEERNTLMEIYYNAMDIEEAIHTDKRQKKNREEMEKPRTEDRNRDYRPQTEDRNRHYRSRDEERHHAPRHHQSRDRERHRPTNRPEDDQKLRAHDVRTREVPLRDETKTPSSSKSTQGTHQRHQKNGPEKKEKEKDGPRISDKSYTLQSNPAIRRVEEAPSDSDELDESDSVEEMEYERESSERDAERRRYARFGRRSPRRRRSESESSYNSDQSLHASVAESEEGYDVEGYGSDESAYTSGGEHATESNHTDGEEDSEDSASFRAMSVAADMSGDLNGDDPLVERRSRPKQASERLMAYIEINGRKALALFDSGSSIDVIDHEFAQVAHMKPFRLRKPVSLRLGTRENRSRIHFGIYTQMSINGVQVEEETYLDIVDISRYDIVFGAPLMLKYGMCLDFEHRVVRTRGEDVIKSISLQAVQEIRTGMVETMETHHERQTNTKMLPPQTRSQSFCGGGRPSVELPVIPKPNTHQVKLRSKIAEYSMLDIPNTNPGREGRSRKGSQSKNLKRGPHLVEHREMQQVRNETYQISHLAQTVPEEMTTEVRSANQRIDQDVRMGTRDDPGSPTSRRGHERREWP</sequence>
<feature type="compositionally biased region" description="Basic and acidic residues" evidence="1">
    <location>
        <begin position="269"/>
        <end position="282"/>
    </location>
</feature>
<feature type="region of interest" description="Disordered" evidence="1">
    <location>
        <begin position="1038"/>
        <end position="1083"/>
    </location>
</feature>
<keyword evidence="3" id="KW-1185">Reference proteome</keyword>
<feature type="compositionally biased region" description="Basic and acidic residues" evidence="1">
    <location>
        <begin position="629"/>
        <end position="645"/>
    </location>
</feature>
<feature type="compositionally biased region" description="Basic and acidic residues" evidence="1">
    <location>
        <begin position="180"/>
        <end position="190"/>
    </location>
</feature>
<dbReference type="Gene3D" id="2.40.70.10">
    <property type="entry name" value="Acid Proteases"/>
    <property type="match status" value="1"/>
</dbReference>
<feature type="compositionally biased region" description="Basic residues" evidence="1">
    <location>
        <begin position="693"/>
        <end position="706"/>
    </location>
</feature>
<dbReference type="Proteomes" id="UP001212997">
    <property type="component" value="Unassembled WGS sequence"/>
</dbReference>
<dbReference type="EMBL" id="JANAWD010000477">
    <property type="protein sequence ID" value="KAJ3478874.1"/>
    <property type="molecule type" value="Genomic_DNA"/>
</dbReference>
<feature type="compositionally biased region" description="Basic and acidic residues" evidence="1">
    <location>
        <begin position="577"/>
        <end position="611"/>
    </location>
</feature>
<protein>
    <recommendedName>
        <fullName evidence="4">Retrotransposon gag domain-containing protein</fullName>
    </recommendedName>
</protein>
<dbReference type="AlphaFoldDB" id="A0AAD5UVE6"/>
<feature type="region of interest" description="Disordered" evidence="1">
    <location>
        <begin position="1"/>
        <end position="75"/>
    </location>
</feature>
<feature type="compositionally biased region" description="Polar residues" evidence="1">
    <location>
        <begin position="259"/>
        <end position="268"/>
    </location>
</feature>
<feature type="region of interest" description="Disordered" evidence="1">
    <location>
        <begin position="180"/>
        <end position="304"/>
    </location>
</feature>
<name>A0AAD5UVE6_9APHY</name>
<reference evidence="2" key="1">
    <citation type="submission" date="2022-07" db="EMBL/GenBank/DDBJ databases">
        <title>Genome Sequence of Physisporinus lineatus.</title>
        <authorList>
            <person name="Buettner E."/>
        </authorList>
    </citation>
    <scope>NUCLEOTIDE SEQUENCE</scope>
    <source>
        <strain evidence="2">VT162</strain>
    </source>
</reference>
<dbReference type="InterPro" id="IPR021109">
    <property type="entry name" value="Peptidase_aspartic_dom_sf"/>
</dbReference>
<evidence type="ECO:0000256" key="1">
    <source>
        <dbReference type="SAM" id="MobiDB-lite"/>
    </source>
</evidence>